<comment type="caution">
    <text evidence="2">The sequence shown here is derived from an EMBL/GenBank/DDBJ whole genome shotgun (WGS) entry which is preliminary data.</text>
</comment>
<feature type="compositionally biased region" description="Basic residues" evidence="1">
    <location>
        <begin position="63"/>
        <end position="73"/>
    </location>
</feature>
<dbReference type="Proteomes" id="UP000663842">
    <property type="component" value="Unassembled WGS sequence"/>
</dbReference>
<feature type="compositionally biased region" description="Basic and acidic residues" evidence="1">
    <location>
        <begin position="74"/>
        <end position="87"/>
    </location>
</feature>
<accession>A0A820I1P4</accession>
<feature type="region of interest" description="Disordered" evidence="1">
    <location>
        <begin position="38"/>
        <end position="87"/>
    </location>
</feature>
<evidence type="ECO:0000256" key="1">
    <source>
        <dbReference type="SAM" id="MobiDB-lite"/>
    </source>
</evidence>
<organism evidence="2 3">
    <name type="scientific">Rotaria magnacalcarata</name>
    <dbReference type="NCBI Taxonomy" id="392030"/>
    <lineage>
        <taxon>Eukaryota</taxon>
        <taxon>Metazoa</taxon>
        <taxon>Spiralia</taxon>
        <taxon>Gnathifera</taxon>
        <taxon>Rotifera</taxon>
        <taxon>Eurotatoria</taxon>
        <taxon>Bdelloidea</taxon>
        <taxon>Philodinida</taxon>
        <taxon>Philodinidae</taxon>
        <taxon>Rotaria</taxon>
    </lineage>
</organism>
<evidence type="ECO:0000313" key="2">
    <source>
        <dbReference type="EMBL" id="CAF4303276.1"/>
    </source>
</evidence>
<reference evidence="2" key="1">
    <citation type="submission" date="2021-02" db="EMBL/GenBank/DDBJ databases">
        <authorList>
            <person name="Nowell W R."/>
        </authorList>
    </citation>
    <scope>NUCLEOTIDE SEQUENCE</scope>
</reference>
<dbReference type="EMBL" id="CAJOBF010011240">
    <property type="protein sequence ID" value="CAF4303276.1"/>
    <property type="molecule type" value="Genomic_DNA"/>
</dbReference>
<feature type="non-terminal residue" evidence="2">
    <location>
        <position position="236"/>
    </location>
</feature>
<proteinExistence type="predicted"/>
<gene>
    <name evidence="2" type="ORF">UXM345_LOCUS33538</name>
</gene>
<protein>
    <submittedName>
        <fullName evidence="2">Uncharacterized protein</fullName>
    </submittedName>
</protein>
<name>A0A820I1P4_9BILA</name>
<feature type="compositionally biased region" description="Low complexity" evidence="1">
    <location>
        <begin position="38"/>
        <end position="55"/>
    </location>
</feature>
<dbReference type="AlphaFoldDB" id="A0A820I1P4"/>
<evidence type="ECO:0000313" key="3">
    <source>
        <dbReference type="Proteomes" id="UP000663842"/>
    </source>
</evidence>
<sequence length="236" mass="26834">QPLPTVLQQYRLILYEPTNSAIQKNIVQTENNLNLVEQSQSSLSQTSSSLSNQDSPTHLPQSARKRQRSRSPRPIHDRDQKLRDTSDADLIAELKSRCPEGCKYVINYCHEDDTPVSISSILQSNIHDFPDEDNELEPEVELPQAFSIDSSSVPMQHRKATNLIENAKAGTLSMQCQNEVLMLLNPKIEDDCLGNGHYAVYYTSPKLAHFWCKLKHTFSHDDDTEIQTVAVEFLKR</sequence>